<proteinExistence type="predicted"/>
<dbReference type="OrthoDB" id="122965at2"/>
<dbReference type="Proteomes" id="UP000277766">
    <property type="component" value="Unassembled WGS sequence"/>
</dbReference>
<dbReference type="GO" id="GO:0007165">
    <property type="term" value="P:signal transduction"/>
    <property type="evidence" value="ECO:0007669"/>
    <property type="project" value="InterPro"/>
</dbReference>
<keyword evidence="3" id="KW-1185">Reference proteome</keyword>
<sequence>MKIFISWSGDASKEMARILKEHIQLVLQNVRVWYSDEDIMAGEKGLSIIERELKESDFGISCITPDNQTSPWLNFEAGALSKNFENGRVIPIILGMKVIDMVNGPIKQFQVREMTEEGVLSVLESINLTTPQNEVKAVPDAPNFQGLDG</sequence>
<gene>
    <name evidence="2" type="ORF">EJ104_13425</name>
</gene>
<dbReference type="InterPro" id="IPR035897">
    <property type="entry name" value="Toll_tir_struct_dom_sf"/>
</dbReference>
<name>A0A3S0JHY4_9DEIO</name>
<protein>
    <submittedName>
        <fullName evidence="2">Toll/interleukin-1 receptor domain-containing protein</fullName>
    </submittedName>
</protein>
<dbReference type="SUPFAM" id="SSF52200">
    <property type="entry name" value="Toll/Interleukin receptor TIR domain"/>
    <property type="match status" value="1"/>
</dbReference>
<comment type="caution">
    <text evidence="2">The sequence shown here is derived from an EMBL/GenBank/DDBJ whole genome shotgun (WGS) entry which is preliminary data.</text>
</comment>
<organism evidence="2 3">
    <name type="scientific">Deinococcus radiophilus</name>
    <dbReference type="NCBI Taxonomy" id="32062"/>
    <lineage>
        <taxon>Bacteria</taxon>
        <taxon>Thermotogati</taxon>
        <taxon>Deinococcota</taxon>
        <taxon>Deinococci</taxon>
        <taxon>Deinococcales</taxon>
        <taxon>Deinococcaceae</taxon>
        <taxon>Deinococcus</taxon>
    </lineage>
</organism>
<feature type="domain" description="TIR" evidence="1">
    <location>
        <begin position="3"/>
        <end position="97"/>
    </location>
</feature>
<dbReference type="AlphaFoldDB" id="A0A3S0JHY4"/>
<accession>A0A3S0JHY4</accession>
<evidence type="ECO:0000313" key="2">
    <source>
        <dbReference type="EMBL" id="RTR19566.1"/>
    </source>
</evidence>
<keyword evidence="2" id="KW-0675">Receptor</keyword>
<dbReference type="RefSeq" id="WP_126353616.1">
    <property type="nucleotide sequence ID" value="NZ_CP086383.1"/>
</dbReference>
<dbReference type="Gene3D" id="3.40.50.10140">
    <property type="entry name" value="Toll/interleukin-1 receptor homology (TIR) domain"/>
    <property type="match status" value="1"/>
</dbReference>
<dbReference type="EMBL" id="RXPE01000058">
    <property type="protein sequence ID" value="RTR19566.1"/>
    <property type="molecule type" value="Genomic_DNA"/>
</dbReference>
<dbReference type="Pfam" id="PF13676">
    <property type="entry name" value="TIR_2"/>
    <property type="match status" value="1"/>
</dbReference>
<evidence type="ECO:0000313" key="3">
    <source>
        <dbReference type="Proteomes" id="UP000277766"/>
    </source>
</evidence>
<evidence type="ECO:0000259" key="1">
    <source>
        <dbReference type="Pfam" id="PF13676"/>
    </source>
</evidence>
<dbReference type="InterPro" id="IPR000157">
    <property type="entry name" value="TIR_dom"/>
</dbReference>
<reference evidence="2 3" key="1">
    <citation type="submission" date="2018-12" db="EMBL/GenBank/DDBJ databases">
        <title>Deinococcus radiophilus ATCC 27603 genome sequencing and assembly.</title>
        <authorList>
            <person name="Maclea K.S."/>
            <person name="Maynard C.R."/>
        </authorList>
    </citation>
    <scope>NUCLEOTIDE SEQUENCE [LARGE SCALE GENOMIC DNA]</scope>
    <source>
        <strain evidence="2 3">ATCC 27603</strain>
    </source>
</reference>